<feature type="region of interest" description="Disordered" evidence="1">
    <location>
        <begin position="102"/>
        <end position="165"/>
    </location>
</feature>
<reference evidence="2 3" key="1">
    <citation type="submission" date="2024-06" db="EMBL/GenBank/DDBJ databases">
        <title>Genomic Encyclopedia of Type Strains, Phase V (KMG-V): Genome sequencing to study the core and pangenomes of soil and plant-associated prokaryotes.</title>
        <authorList>
            <person name="Whitman W."/>
        </authorList>
    </citation>
    <scope>NUCLEOTIDE SEQUENCE [LARGE SCALE GENOMIC DNA]</scope>
    <source>
        <strain evidence="2 3">NE40</strain>
    </source>
</reference>
<evidence type="ECO:0000256" key="1">
    <source>
        <dbReference type="SAM" id="MobiDB-lite"/>
    </source>
</evidence>
<evidence type="ECO:0008006" key="4">
    <source>
        <dbReference type="Google" id="ProtNLM"/>
    </source>
</evidence>
<keyword evidence="3" id="KW-1185">Reference proteome</keyword>
<accession>A0ABV2SMB4</accession>
<protein>
    <recommendedName>
        <fullName evidence="4">GATA-type domain-containing protein</fullName>
    </recommendedName>
</protein>
<feature type="compositionally biased region" description="Basic and acidic residues" evidence="1">
    <location>
        <begin position="110"/>
        <end position="139"/>
    </location>
</feature>
<sequence>MRYLATLCIAALSITMILPTAGYCYSENLQSHRTLELLTENASQNSRVKFPNTADTHVQKIASPSRTFSIFSVNFLPWLYTFRLTSDWLFSRDKSFRFMGNMMGSSEQKNGAREKNQSNKESVKGNEKPTDEKPSDSRGRSNAGGDGKKPPDENKKLNSETSDTSKDLRPEIIKLLKDAITSGDYSSLIKFFNDNKEQLKAQLYTSTINDIRDSLSRQTDIEPSVISELPDIIRPDRQASLMPGRSTVQPRPDGQTMEQITESQEIPDPLELDSWEAIATLLFELNLQSSSLWAIIRETVEYCLDNRIPLPQLLEDVLWIAARGDHTALRYLINGYSQAFVSENPLRLLRTILYQFRNGSQIPHVADTQEYYWSLALYQKFNANVINRKTPQRSQPELAAAWSGIIEHLIFGLQEPDFDHYVRQLTNHGRNSFIHFLIHHATQLTSLSGRDPAGETSLYWLRHNNLEILRTTLQQRITLLLRDAVPGSSVIYNFQVIINWLTRELLALNDESRECYGWMAGSLPSEQLLALVVIIGRSEIIKPLLSELSDKERKNKTLACSRCKLYMDKVWQTEAGNLICEQCTGSFDRNTLFPDQFCRRMADDLRLQAQQHLHAVNACRLFDNEYRSFRELQVVTPVSMQVLLSILDRVPLPEQRGLIIRWLRLEFFDSPAHLNLLIGQLTSHGGLTGILDIIRQIQRDHPGWLARESRDL</sequence>
<comment type="caution">
    <text evidence="2">The sequence shown here is derived from an EMBL/GenBank/DDBJ whole genome shotgun (WGS) entry which is preliminary data.</text>
</comment>
<organism evidence="2 3">
    <name type="scientific">Endozoicomonas lisbonensis</name>
    <dbReference type="NCBI Taxonomy" id="3120522"/>
    <lineage>
        <taxon>Bacteria</taxon>
        <taxon>Pseudomonadati</taxon>
        <taxon>Pseudomonadota</taxon>
        <taxon>Gammaproteobacteria</taxon>
        <taxon>Oceanospirillales</taxon>
        <taxon>Endozoicomonadaceae</taxon>
        <taxon>Endozoicomonas</taxon>
    </lineage>
</organism>
<evidence type="ECO:0000313" key="3">
    <source>
        <dbReference type="Proteomes" id="UP001549366"/>
    </source>
</evidence>
<proteinExistence type="predicted"/>
<dbReference type="Proteomes" id="UP001549366">
    <property type="component" value="Unassembled WGS sequence"/>
</dbReference>
<evidence type="ECO:0000313" key="2">
    <source>
        <dbReference type="EMBL" id="MET4758401.1"/>
    </source>
</evidence>
<feature type="compositionally biased region" description="Basic and acidic residues" evidence="1">
    <location>
        <begin position="146"/>
        <end position="165"/>
    </location>
</feature>
<dbReference type="EMBL" id="JBEWTB010000002">
    <property type="protein sequence ID" value="MET4758401.1"/>
    <property type="molecule type" value="Genomic_DNA"/>
</dbReference>
<gene>
    <name evidence="2" type="ORF">V5J35_003593</name>
</gene>
<name>A0ABV2SMB4_9GAMM</name>